<comment type="caution">
    <text evidence="1">The sequence shown here is derived from an EMBL/GenBank/DDBJ whole genome shotgun (WGS) entry which is preliminary data.</text>
</comment>
<keyword evidence="2" id="KW-1185">Reference proteome</keyword>
<dbReference type="Proteomes" id="UP001518990">
    <property type="component" value="Unassembled WGS sequence"/>
</dbReference>
<organism evidence="1 2">
    <name type="scientific">Roseomonas marmotae</name>
    <dbReference type="NCBI Taxonomy" id="2768161"/>
    <lineage>
        <taxon>Bacteria</taxon>
        <taxon>Pseudomonadati</taxon>
        <taxon>Pseudomonadota</taxon>
        <taxon>Alphaproteobacteria</taxon>
        <taxon>Acetobacterales</taxon>
        <taxon>Roseomonadaceae</taxon>
        <taxon>Roseomonas</taxon>
    </lineage>
</organism>
<dbReference type="EMBL" id="JACTNF010000018">
    <property type="protein sequence ID" value="MBO1076177.1"/>
    <property type="molecule type" value="Genomic_DNA"/>
</dbReference>
<reference evidence="1 2" key="1">
    <citation type="submission" date="2020-09" db="EMBL/GenBank/DDBJ databases">
        <title>Roseomonas.</title>
        <authorList>
            <person name="Zhu W."/>
        </authorList>
    </citation>
    <scope>NUCLEOTIDE SEQUENCE [LARGE SCALE GENOMIC DNA]</scope>
    <source>
        <strain evidence="1 2">1311</strain>
    </source>
</reference>
<dbReference type="RefSeq" id="WP_207448920.1">
    <property type="nucleotide sequence ID" value="NZ_JACTNF010000018.1"/>
</dbReference>
<protein>
    <submittedName>
        <fullName evidence="1">Uncharacterized protein</fullName>
    </submittedName>
</protein>
<name>A0ABS3KFD6_9PROT</name>
<sequence length="251" mass="26629">MTQPITINPDIQKLLELPDCKLLSLPKPVPARLRLPGGGQLSAFTDISKGIPTDCTMSFSLVMQLAPMLASIECLVKVLGLLKPLIDIINGLPAPPGPQVLLDFGKAAEKVMGCITAFTPVGGLMLFIKDIILLICSFLNCFIGQLSTVIDLLSGLALQMRFAEEAGNEELQRVLKCAQDNAMTSADHLQGAIGPVTNLIGLVEPLLGLADIKIETPSIVPGADLEGMRATLQSLRDLVDTLQQIAEGIPG</sequence>
<accession>A0ABS3KFD6</accession>
<evidence type="ECO:0000313" key="2">
    <source>
        <dbReference type="Proteomes" id="UP001518990"/>
    </source>
</evidence>
<gene>
    <name evidence="1" type="ORF">IAI60_16285</name>
</gene>
<evidence type="ECO:0000313" key="1">
    <source>
        <dbReference type="EMBL" id="MBO1076177.1"/>
    </source>
</evidence>
<proteinExistence type="predicted"/>